<keyword evidence="1" id="KW-1133">Transmembrane helix</keyword>
<gene>
    <name evidence="2" type="ORF">SAMN05216362_14319</name>
</gene>
<feature type="transmembrane region" description="Helical" evidence="1">
    <location>
        <begin position="6"/>
        <end position="22"/>
    </location>
</feature>
<feature type="transmembrane region" description="Helical" evidence="1">
    <location>
        <begin position="112"/>
        <end position="130"/>
    </location>
</feature>
<name>A0A1H9L334_9BACI</name>
<feature type="transmembrane region" description="Helical" evidence="1">
    <location>
        <begin position="60"/>
        <end position="81"/>
    </location>
</feature>
<sequence>MDVVLFSAIVLVLNLILIMFFIRPTGKQMESMITTMVLTSSFGLSIGFMMWFIFNHALTATLLSISTAAFLGMVIGGKFGVKCQIEGFFSGLMASMMGIMLIMMFNLPDGQFLLMVGLAFLCCITIFSIARQHNLNYKLLLLLCITVTFVFIMFSKVEETEHRQHHLHETLNHLYNY</sequence>
<feature type="transmembrane region" description="Helical" evidence="1">
    <location>
        <begin position="88"/>
        <end position="106"/>
    </location>
</feature>
<feature type="transmembrane region" description="Helical" evidence="1">
    <location>
        <begin position="137"/>
        <end position="154"/>
    </location>
</feature>
<proteinExistence type="predicted"/>
<dbReference type="AlphaFoldDB" id="A0A1H9L334"/>
<reference evidence="2 3" key="1">
    <citation type="submission" date="2016-10" db="EMBL/GenBank/DDBJ databases">
        <authorList>
            <person name="de Groot N.N."/>
        </authorList>
    </citation>
    <scope>NUCLEOTIDE SEQUENCE [LARGE SCALE GENOMIC DNA]</scope>
    <source>
        <strain evidence="2 3">DSM 21633</strain>
    </source>
</reference>
<dbReference type="EMBL" id="FOES01000043">
    <property type="protein sequence ID" value="SER05718.1"/>
    <property type="molecule type" value="Genomic_DNA"/>
</dbReference>
<accession>A0A1H9L334</accession>
<dbReference type="RefSeq" id="WP_091775439.1">
    <property type="nucleotide sequence ID" value="NZ_FOES01000043.1"/>
</dbReference>
<feature type="transmembrane region" description="Helical" evidence="1">
    <location>
        <begin position="34"/>
        <end position="54"/>
    </location>
</feature>
<organism evidence="2 3">
    <name type="scientific">Piscibacillus halophilus</name>
    <dbReference type="NCBI Taxonomy" id="571933"/>
    <lineage>
        <taxon>Bacteria</taxon>
        <taxon>Bacillati</taxon>
        <taxon>Bacillota</taxon>
        <taxon>Bacilli</taxon>
        <taxon>Bacillales</taxon>
        <taxon>Bacillaceae</taxon>
        <taxon>Piscibacillus</taxon>
    </lineage>
</organism>
<evidence type="ECO:0000256" key="1">
    <source>
        <dbReference type="SAM" id="Phobius"/>
    </source>
</evidence>
<evidence type="ECO:0000313" key="2">
    <source>
        <dbReference type="EMBL" id="SER05718.1"/>
    </source>
</evidence>
<protein>
    <submittedName>
        <fullName evidence="2">Uncharacterized protein</fullName>
    </submittedName>
</protein>
<dbReference type="OrthoDB" id="2970646at2"/>
<keyword evidence="1" id="KW-0472">Membrane</keyword>
<evidence type="ECO:0000313" key="3">
    <source>
        <dbReference type="Proteomes" id="UP000199427"/>
    </source>
</evidence>
<keyword evidence="1" id="KW-0812">Transmembrane</keyword>
<dbReference type="STRING" id="571933.SAMN05216362_14319"/>
<dbReference type="Proteomes" id="UP000199427">
    <property type="component" value="Unassembled WGS sequence"/>
</dbReference>
<keyword evidence="3" id="KW-1185">Reference proteome</keyword>